<protein>
    <submittedName>
        <fullName evidence="1">Uncharacterized protein</fullName>
    </submittedName>
</protein>
<proteinExistence type="predicted"/>
<evidence type="ECO:0000313" key="2">
    <source>
        <dbReference type="Proteomes" id="UP001434883"/>
    </source>
</evidence>
<reference evidence="1 2" key="1">
    <citation type="submission" date="2021-06" db="EMBL/GenBank/DDBJ databases">
        <authorList>
            <person name="Palmer J.M."/>
        </authorList>
    </citation>
    <scope>NUCLEOTIDE SEQUENCE [LARGE SCALE GENOMIC DNA]</scope>
    <source>
        <strain evidence="1 2">XC_2019</strain>
        <tissue evidence="1">Muscle</tissue>
    </source>
</reference>
<dbReference type="Proteomes" id="UP001434883">
    <property type="component" value="Unassembled WGS sequence"/>
</dbReference>
<sequence length="122" mass="14289">MTQTEYKDISAAPGETKFNFSSYLQTPSTQQNVQYLKAKKWILHMSPLKSWSQLLMISSSSTLDRHEDQDQVFPHIVFSFYRLLHSHCYMTKQTPHGQPPPPQNTNPNGNNEHWLFILSQFY</sequence>
<comment type="caution">
    <text evidence="1">The sequence shown here is derived from an EMBL/GenBank/DDBJ whole genome shotgun (WGS) entry which is preliminary data.</text>
</comment>
<name>A0ABV0SAH5_9TELE</name>
<evidence type="ECO:0000313" key="1">
    <source>
        <dbReference type="EMBL" id="MEQ2217564.1"/>
    </source>
</evidence>
<organism evidence="1 2">
    <name type="scientific">Xenoophorus captivus</name>
    <dbReference type="NCBI Taxonomy" id="1517983"/>
    <lineage>
        <taxon>Eukaryota</taxon>
        <taxon>Metazoa</taxon>
        <taxon>Chordata</taxon>
        <taxon>Craniata</taxon>
        <taxon>Vertebrata</taxon>
        <taxon>Euteleostomi</taxon>
        <taxon>Actinopterygii</taxon>
        <taxon>Neopterygii</taxon>
        <taxon>Teleostei</taxon>
        <taxon>Neoteleostei</taxon>
        <taxon>Acanthomorphata</taxon>
        <taxon>Ovalentaria</taxon>
        <taxon>Atherinomorphae</taxon>
        <taxon>Cyprinodontiformes</taxon>
        <taxon>Goodeidae</taxon>
        <taxon>Xenoophorus</taxon>
    </lineage>
</organism>
<accession>A0ABV0SAH5</accession>
<keyword evidence="2" id="KW-1185">Reference proteome</keyword>
<dbReference type="EMBL" id="JAHRIN010075927">
    <property type="protein sequence ID" value="MEQ2217564.1"/>
    <property type="molecule type" value="Genomic_DNA"/>
</dbReference>
<gene>
    <name evidence="1" type="ORF">XENOCAPTIV_014854</name>
</gene>